<dbReference type="Proteomes" id="UP001176517">
    <property type="component" value="Unassembled WGS sequence"/>
</dbReference>
<dbReference type="AlphaFoldDB" id="A0AAN6JNJ9"/>
<proteinExistence type="predicted"/>
<accession>A0AAN6JNJ9</accession>
<dbReference type="EMBL" id="JAPDMZ010000424">
    <property type="protein sequence ID" value="KAK0542936.1"/>
    <property type="molecule type" value="Genomic_DNA"/>
</dbReference>
<name>A0AAN6JNJ9_9BASI</name>
<sequence>MRNQLQKKHRAAKAAAKSPSPGPSHARQAETSMKRPGGKKRAKLRRRRFQNKRNNLRTAALKAHRDHLASLDGTADAAKAAARNYKRQQRLLKNPFVASEAEETNNFTVESEAEASNSNAANFILPDTEPSVRARNEHVRSLDLPTGASRKALREHLQQDAASKAAALEEQAIKWFCQITGKTYSPPTYEEYEDDSEDYSSSDCEEQEQQPTPAVPRIRPPTAAELAEAAARPRQIFDGPEPAHHVTASDDEDEVPWYK</sequence>
<evidence type="ECO:0000313" key="3">
    <source>
        <dbReference type="Proteomes" id="UP001176517"/>
    </source>
</evidence>
<keyword evidence="3" id="KW-1185">Reference proteome</keyword>
<gene>
    <name evidence="2" type="ORF">OC846_006582</name>
</gene>
<protein>
    <submittedName>
        <fullName evidence="2">Uncharacterized protein</fullName>
    </submittedName>
</protein>
<feature type="compositionally biased region" description="Basic residues" evidence="1">
    <location>
        <begin position="1"/>
        <end position="12"/>
    </location>
</feature>
<evidence type="ECO:0000256" key="1">
    <source>
        <dbReference type="SAM" id="MobiDB-lite"/>
    </source>
</evidence>
<reference evidence="2" key="1">
    <citation type="journal article" date="2023" name="PhytoFront">
        <title>Draft Genome Resources of Seven Strains of Tilletia horrida, Causal Agent of Kernel Smut of Rice.</title>
        <authorList>
            <person name="Khanal S."/>
            <person name="Antony Babu S."/>
            <person name="Zhou X.G."/>
        </authorList>
    </citation>
    <scope>NUCLEOTIDE SEQUENCE</scope>
    <source>
        <strain evidence="2">TX6</strain>
    </source>
</reference>
<organism evidence="2 3">
    <name type="scientific">Tilletia horrida</name>
    <dbReference type="NCBI Taxonomy" id="155126"/>
    <lineage>
        <taxon>Eukaryota</taxon>
        <taxon>Fungi</taxon>
        <taxon>Dikarya</taxon>
        <taxon>Basidiomycota</taxon>
        <taxon>Ustilaginomycotina</taxon>
        <taxon>Exobasidiomycetes</taxon>
        <taxon>Tilletiales</taxon>
        <taxon>Tilletiaceae</taxon>
        <taxon>Tilletia</taxon>
    </lineage>
</organism>
<comment type="caution">
    <text evidence="2">The sequence shown here is derived from an EMBL/GenBank/DDBJ whole genome shotgun (WGS) entry which is preliminary data.</text>
</comment>
<feature type="compositionally biased region" description="Basic residues" evidence="1">
    <location>
        <begin position="36"/>
        <end position="55"/>
    </location>
</feature>
<evidence type="ECO:0000313" key="2">
    <source>
        <dbReference type="EMBL" id="KAK0542936.1"/>
    </source>
</evidence>
<feature type="compositionally biased region" description="Acidic residues" evidence="1">
    <location>
        <begin position="190"/>
        <end position="208"/>
    </location>
</feature>
<feature type="region of interest" description="Disordered" evidence="1">
    <location>
        <begin position="1"/>
        <end position="56"/>
    </location>
</feature>
<feature type="compositionally biased region" description="Acidic residues" evidence="1">
    <location>
        <begin position="249"/>
        <end position="259"/>
    </location>
</feature>
<feature type="region of interest" description="Disordered" evidence="1">
    <location>
        <begin position="186"/>
        <end position="259"/>
    </location>
</feature>
<feature type="compositionally biased region" description="Low complexity" evidence="1">
    <location>
        <begin position="13"/>
        <end position="26"/>
    </location>
</feature>